<keyword evidence="8" id="KW-0511">Multifunctional enzyme</keyword>
<proteinExistence type="inferred from homology"/>
<dbReference type="SUPFAM" id="SSF81624">
    <property type="entry name" value="N-terminal domain of MutM-like DNA repair proteins"/>
    <property type="match status" value="1"/>
</dbReference>
<dbReference type="RefSeq" id="WP_183493968.1">
    <property type="nucleotide sequence ID" value="NZ_JACIFF010000001.1"/>
</dbReference>
<evidence type="ECO:0000256" key="8">
    <source>
        <dbReference type="ARBA" id="ARBA00023268"/>
    </source>
</evidence>
<dbReference type="InterPro" id="IPR015886">
    <property type="entry name" value="H2TH_FPG"/>
</dbReference>
<evidence type="ECO:0000256" key="5">
    <source>
        <dbReference type="ARBA" id="ARBA00023125"/>
    </source>
</evidence>
<evidence type="ECO:0000256" key="3">
    <source>
        <dbReference type="ARBA" id="ARBA00022763"/>
    </source>
</evidence>
<evidence type="ECO:0000256" key="1">
    <source>
        <dbReference type="ARBA" id="ARBA00001668"/>
    </source>
</evidence>
<evidence type="ECO:0000256" key="7">
    <source>
        <dbReference type="ARBA" id="ARBA00023239"/>
    </source>
</evidence>
<reference evidence="11 12" key="1">
    <citation type="submission" date="2020-08" db="EMBL/GenBank/DDBJ databases">
        <title>Genomic Encyclopedia of Type Strains, Phase IV (KMG-IV): sequencing the most valuable type-strain genomes for metagenomic binning, comparative biology and taxonomic classification.</title>
        <authorList>
            <person name="Goeker M."/>
        </authorList>
    </citation>
    <scope>NUCLEOTIDE SEQUENCE [LARGE SCALE GENOMIC DNA]</scope>
    <source>
        <strain evidence="11 12">DSM 105137</strain>
    </source>
</reference>
<dbReference type="Gene3D" id="3.20.190.10">
    <property type="entry name" value="MutM-like, N-terminal"/>
    <property type="match status" value="1"/>
</dbReference>
<dbReference type="InterPro" id="IPR010979">
    <property type="entry name" value="Ribosomal_uS13-like_H2TH"/>
</dbReference>
<evidence type="ECO:0000313" key="12">
    <source>
        <dbReference type="Proteomes" id="UP000576209"/>
    </source>
</evidence>
<feature type="domain" description="Formamidopyrimidine-DNA glycosylase catalytic" evidence="10">
    <location>
        <begin position="2"/>
        <end position="115"/>
    </location>
</feature>
<dbReference type="SMART" id="SM00898">
    <property type="entry name" value="Fapy_DNA_glyco"/>
    <property type="match status" value="1"/>
</dbReference>
<dbReference type="GO" id="GO:0006284">
    <property type="term" value="P:base-excision repair"/>
    <property type="evidence" value="ECO:0007669"/>
    <property type="project" value="InterPro"/>
</dbReference>
<dbReference type="EMBL" id="JACIFF010000001">
    <property type="protein sequence ID" value="MBB4077725.1"/>
    <property type="molecule type" value="Genomic_DNA"/>
</dbReference>
<dbReference type="Pfam" id="PF01149">
    <property type="entry name" value="Fapy_DNA_glyco"/>
    <property type="match status" value="1"/>
</dbReference>
<evidence type="ECO:0000259" key="10">
    <source>
        <dbReference type="PROSITE" id="PS51068"/>
    </source>
</evidence>
<dbReference type="AlphaFoldDB" id="A0A840E1Z3"/>
<evidence type="ECO:0000256" key="2">
    <source>
        <dbReference type="ARBA" id="ARBA00009409"/>
    </source>
</evidence>
<dbReference type="SUPFAM" id="SSF46946">
    <property type="entry name" value="S13-like H2TH domain"/>
    <property type="match status" value="1"/>
</dbReference>
<sequence length="264" mass="30087">MPELPEVHNFKLYFDAAATGQTIASVRVHDDYIIRNMSGPAFADALAGRTITGSLRRGKYLFAELDNGHSLLLHFGMTGDLNLYQDEVDRHKFERFALHFTDGNILGFDDPRKFARILYLHDRDTYIREIKLGPDALDISLQTWLTAVRGRKTTIKGVLLNQSILAGVGNLYADEICYRTRIHPAARVDSLTDEQLTSIHTETVAVMTYGTENAPYYKNYPENWFWHVWRQEGKPGPEGIGEVKITKVAGRTTYYVEGWQMLVE</sequence>
<keyword evidence="9 11" id="KW-0326">Glycosidase</keyword>
<dbReference type="Pfam" id="PF06831">
    <property type="entry name" value="H2TH"/>
    <property type="match status" value="1"/>
</dbReference>
<evidence type="ECO:0000256" key="9">
    <source>
        <dbReference type="ARBA" id="ARBA00023295"/>
    </source>
</evidence>
<comment type="caution">
    <text evidence="11">The sequence shown here is derived from an EMBL/GenBank/DDBJ whole genome shotgun (WGS) entry which is preliminary data.</text>
</comment>
<keyword evidence="4 11" id="KW-0378">Hydrolase</keyword>
<organism evidence="11 12">
    <name type="scientific">Neolewinella aquimaris</name>
    <dbReference type="NCBI Taxonomy" id="1835722"/>
    <lineage>
        <taxon>Bacteria</taxon>
        <taxon>Pseudomonadati</taxon>
        <taxon>Bacteroidota</taxon>
        <taxon>Saprospiria</taxon>
        <taxon>Saprospirales</taxon>
        <taxon>Lewinellaceae</taxon>
        <taxon>Neolewinella</taxon>
    </lineage>
</organism>
<name>A0A840E1Z3_9BACT</name>
<dbReference type="GO" id="GO:0140078">
    <property type="term" value="F:class I DNA-(apurinic or apyrimidinic site) endonuclease activity"/>
    <property type="evidence" value="ECO:0007669"/>
    <property type="project" value="UniProtKB-EC"/>
</dbReference>
<gene>
    <name evidence="11" type="ORF">GGR28_000326</name>
</gene>
<dbReference type="InterPro" id="IPR035937">
    <property type="entry name" value="FPG_N"/>
</dbReference>
<dbReference type="SMART" id="SM01232">
    <property type="entry name" value="H2TH"/>
    <property type="match status" value="1"/>
</dbReference>
<dbReference type="Proteomes" id="UP000576209">
    <property type="component" value="Unassembled WGS sequence"/>
</dbReference>
<dbReference type="GO" id="GO:0008534">
    <property type="term" value="F:oxidized purine nucleobase lesion DNA N-glycosylase activity"/>
    <property type="evidence" value="ECO:0007669"/>
    <property type="project" value="UniProtKB-EC"/>
</dbReference>
<comment type="catalytic activity">
    <reaction evidence="1">
        <text>Hydrolysis of DNA containing ring-opened 7-methylguanine residues, releasing 2,6-diamino-4-hydroxy-5-(N-methyl)formamidopyrimidine.</text>
        <dbReference type="EC" id="3.2.2.23"/>
    </reaction>
</comment>
<protein>
    <submittedName>
        <fullName evidence="11">Formamidopyrimidine-DNA glycosylase</fullName>
        <ecNumber evidence="11">3.2.2.23</ecNumber>
        <ecNumber evidence="11">4.2.99.18</ecNumber>
    </submittedName>
</protein>
<dbReference type="GO" id="GO:0008270">
    <property type="term" value="F:zinc ion binding"/>
    <property type="evidence" value="ECO:0007669"/>
    <property type="project" value="InterPro"/>
</dbReference>
<dbReference type="PANTHER" id="PTHR22993:SF9">
    <property type="entry name" value="FORMAMIDOPYRIMIDINE-DNA GLYCOSYLASE"/>
    <property type="match status" value="1"/>
</dbReference>
<accession>A0A840E1Z3</accession>
<dbReference type="PROSITE" id="PS51068">
    <property type="entry name" value="FPG_CAT"/>
    <property type="match status" value="1"/>
</dbReference>
<keyword evidence="7 11" id="KW-0456">Lyase</keyword>
<evidence type="ECO:0000256" key="4">
    <source>
        <dbReference type="ARBA" id="ARBA00022801"/>
    </source>
</evidence>
<evidence type="ECO:0000313" key="11">
    <source>
        <dbReference type="EMBL" id="MBB4077725.1"/>
    </source>
</evidence>
<dbReference type="GO" id="GO:0003684">
    <property type="term" value="F:damaged DNA binding"/>
    <property type="evidence" value="ECO:0007669"/>
    <property type="project" value="InterPro"/>
</dbReference>
<dbReference type="CDD" id="cd08966">
    <property type="entry name" value="EcFpg-like_N"/>
    <property type="match status" value="1"/>
</dbReference>
<dbReference type="InterPro" id="IPR012319">
    <property type="entry name" value="FPG_cat"/>
</dbReference>
<dbReference type="EC" id="4.2.99.18" evidence="11"/>
<dbReference type="EC" id="3.2.2.23" evidence="11"/>
<keyword evidence="3" id="KW-0227">DNA damage</keyword>
<keyword evidence="6" id="KW-0234">DNA repair</keyword>
<keyword evidence="5" id="KW-0238">DNA-binding</keyword>
<comment type="similarity">
    <text evidence="2">Belongs to the FPG family.</text>
</comment>
<dbReference type="PANTHER" id="PTHR22993">
    <property type="entry name" value="FORMAMIDOPYRIMIDINE-DNA GLYCOSYLASE"/>
    <property type="match status" value="1"/>
</dbReference>
<evidence type="ECO:0000256" key="6">
    <source>
        <dbReference type="ARBA" id="ARBA00023204"/>
    </source>
</evidence>
<dbReference type="Gene3D" id="1.10.8.50">
    <property type="match status" value="1"/>
</dbReference>
<keyword evidence="12" id="KW-1185">Reference proteome</keyword>